<evidence type="ECO:0000256" key="4">
    <source>
        <dbReference type="ARBA" id="ARBA00023212"/>
    </source>
</evidence>
<reference evidence="8" key="1">
    <citation type="submission" date="2022-08" db="UniProtKB">
        <authorList>
            <consortium name="EnsemblMetazoa"/>
        </authorList>
    </citation>
    <scope>IDENTIFICATION</scope>
</reference>
<keyword evidence="2" id="KW-0963">Cytoplasm</keyword>
<dbReference type="SMART" id="SM00676">
    <property type="entry name" value="DM10"/>
    <property type="match status" value="3"/>
</dbReference>
<evidence type="ECO:0000256" key="1">
    <source>
        <dbReference type="ARBA" id="ARBA00004430"/>
    </source>
</evidence>
<dbReference type="GO" id="GO:0000281">
    <property type="term" value="P:mitotic cytokinesis"/>
    <property type="evidence" value="ECO:0007669"/>
    <property type="project" value="TreeGrafter"/>
</dbReference>
<dbReference type="SUPFAM" id="SSF50978">
    <property type="entry name" value="WD40 repeat-like"/>
    <property type="match status" value="1"/>
</dbReference>
<evidence type="ECO:0000256" key="2">
    <source>
        <dbReference type="ARBA" id="ARBA00022490"/>
    </source>
</evidence>
<keyword evidence="4" id="KW-0206">Cytoskeleton</keyword>
<keyword evidence="5" id="KW-0966">Cell projection</keyword>
<feature type="domain" description="DM10" evidence="7">
    <location>
        <begin position="93"/>
        <end position="199"/>
    </location>
</feature>
<dbReference type="EnsemblMetazoa" id="ACOM034846-RA">
    <property type="protein sequence ID" value="ACOM034846-PA.1"/>
    <property type="gene ID" value="ACOM034846"/>
</dbReference>
<dbReference type="InterPro" id="IPR015943">
    <property type="entry name" value="WD40/YVTN_repeat-like_dom_sf"/>
</dbReference>
<dbReference type="GO" id="GO:0072686">
    <property type="term" value="C:mitotic spindle"/>
    <property type="evidence" value="ECO:0007669"/>
    <property type="project" value="TreeGrafter"/>
</dbReference>
<dbReference type="PANTHER" id="PTHR12086:SF9">
    <property type="entry name" value="EF-HAND DOMAIN-CONTAINING PROTEIN 1"/>
    <property type="match status" value="1"/>
</dbReference>
<sequence length="1113" mass="125395">MEGLPKLPGNDFANRLRQKHHVPQSFKYVNGYPIPVRPECGLGGERLNEDSIQFCPEPNGGGNDTVLYDPILTYGRVRHLPVKPYRPHFVLYDQKTLKFNAFFRQAVPESATETFRIRYVHILYFLEDDTMTVLEPTIENCGYPQGRLVRRGRKLKNADREEFYHWKDLNIGIDVEMHGYVFHITDCDAYTKEFLLSNGIELNEIELLPPDPAMNERSISQRQTFRHHKMYPVPDDKLRKYLEYQGKVLHFDCVLDERDREGGELMTYKLFYYLEDDTVSIKELKENQEGRDYFPMLLRKQKLPKNWKENPVSHPSIFLEKSDAEVSEYYSPKDLIVGTTIFVYGRKFLLLDCDGFTRCYYEKALKLTQPDRVRLDSSPKRAPRLEVPSYLGLGTPEDSLASYHSLVPKSPKKDVITYLVNVNKFLRYGCVLDTAHPEDKIRKFVLSLSLADGTITIMESSVDNSGIRGGRFLSPRKVWLPGCNPDEPEYYTAKDLHIGATVVVFAHRFKIVSADLYVYRYMQAYPEIFSPIAIDSVRNFLLAEGHLKDDLRRATEEEYQKLEQSDGPSEQGEVQKRLAGFQIGDSNGASPAPIASPRASPVPYGDAQAAPFAEPPEHPCPHPIIPDEELRKAYHTNEPDELAIQAYNVPEDPTSSRQGSPKKGSKSTQTVSAPRSKKFATYDDSKLVSFIRKVQPIVEEELSHGMTPMFDCNDNLYDASERYRVCRHQELTLRSLNPDHAVERPFYVGAAAWLSILTRDAPLLVVAGSPNHAAWCDHVSSTVTVFCPKRDRYGASVQWVELSSSPVKACIESLETNPFNRDMFAGGTVSGDVYIWHYELNLKVERNSFAELHSETTDCGKVVDMAWARYNVMSKSDYALLTAHTDGTVILWRVGKTIVKDKVFKLSVPSANGRALILTQILATSNTEFVVGCDDGSLLLCSTTQLIPLGGTATSAERTVVNSSPAVSSTLAGKGNFFSPGTIELKCHSFSVTSLQKIENRRQELLISCDLTGEVLFHDITDSINSTPTLIIKMPLPFKTRIVCTSDTEYIFSPTGNGLLELYRIGSGKVDTVEPSVPLKGSPNLIKMSANGKWLITGTYGGTFIIYSVAMEF</sequence>
<dbReference type="Gene3D" id="2.130.10.10">
    <property type="entry name" value="YVTN repeat-like/Quinoprotein amine dehydrogenase"/>
    <property type="match status" value="2"/>
</dbReference>
<evidence type="ECO:0000256" key="3">
    <source>
        <dbReference type="ARBA" id="ARBA00022737"/>
    </source>
</evidence>
<evidence type="ECO:0000256" key="6">
    <source>
        <dbReference type="SAM" id="MobiDB-lite"/>
    </source>
</evidence>
<name>A0A8W7PN98_ANOCL</name>
<feature type="domain" description="DM10" evidence="7">
    <location>
        <begin position="422"/>
        <end position="526"/>
    </location>
</feature>
<dbReference type="FunFam" id="2.30.29.170:FF:000004">
    <property type="entry name" value="EF-hand domain containing 2"/>
    <property type="match status" value="1"/>
</dbReference>
<dbReference type="InterPro" id="IPR040193">
    <property type="entry name" value="EFHC1/EFHC2/EFHB"/>
</dbReference>
<dbReference type="InterPro" id="IPR006602">
    <property type="entry name" value="DM10_dom"/>
</dbReference>
<dbReference type="Pfam" id="PF06565">
    <property type="entry name" value="DM10_dom"/>
    <property type="match status" value="3"/>
</dbReference>
<feature type="region of interest" description="Disordered" evidence="6">
    <location>
        <begin position="583"/>
        <end position="625"/>
    </location>
</feature>
<dbReference type="InterPro" id="IPR036322">
    <property type="entry name" value="WD40_repeat_dom_sf"/>
</dbReference>
<evidence type="ECO:0000256" key="5">
    <source>
        <dbReference type="ARBA" id="ARBA00023273"/>
    </source>
</evidence>
<evidence type="ECO:0000313" key="8">
    <source>
        <dbReference type="EnsemblMetazoa" id="ACOM034846-PA.1"/>
    </source>
</evidence>
<dbReference type="PANTHER" id="PTHR12086">
    <property type="entry name" value="EF-HAND DOMAIN C-TERMINAL CONTAINING PROTEIN"/>
    <property type="match status" value="1"/>
</dbReference>
<protein>
    <recommendedName>
        <fullName evidence="7">DM10 domain-containing protein</fullName>
    </recommendedName>
</protein>
<proteinExistence type="predicted"/>
<comment type="subcellular location">
    <subcellularLocation>
        <location evidence="1">Cytoplasm</location>
        <location evidence="1">Cytoskeleton</location>
        <location evidence="1">Cilium axoneme</location>
    </subcellularLocation>
</comment>
<dbReference type="FunFam" id="2.30.29.170:FF:000008">
    <property type="entry name" value="EF-hand domain-containing protein 1"/>
    <property type="match status" value="1"/>
</dbReference>
<dbReference type="PROSITE" id="PS51336">
    <property type="entry name" value="DM10"/>
    <property type="match status" value="3"/>
</dbReference>
<feature type="region of interest" description="Disordered" evidence="6">
    <location>
        <begin position="650"/>
        <end position="677"/>
    </location>
</feature>
<accession>A0A8W7PN98</accession>
<dbReference type="GO" id="GO:0060285">
    <property type="term" value="P:cilium-dependent cell motility"/>
    <property type="evidence" value="ECO:0007669"/>
    <property type="project" value="TreeGrafter"/>
</dbReference>
<dbReference type="FunFam" id="2.30.29.170:FF:000002">
    <property type="entry name" value="EF-hand domain (C-terminal) containing 1"/>
    <property type="match status" value="1"/>
</dbReference>
<dbReference type="GO" id="GO:0005930">
    <property type="term" value="C:axoneme"/>
    <property type="evidence" value="ECO:0007669"/>
    <property type="project" value="UniProtKB-SubCell"/>
</dbReference>
<organism evidence="8">
    <name type="scientific">Anopheles coluzzii</name>
    <name type="common">African malaria mosquito</name>
    <dbReference type="NCBI Taxonomy" id="1518534"/>
    <lineage>
        <taxon>Eukaryota</taxon>
        <taxon>Metazoa</taxon>
        <taxon>Ecdysozoa</taxon>
        <taxon>Arthropoda</taxon>
        <taxon>Hexapoda</taxon>
        <taxon>Insecta</taxon>
        <taxon>Pterygota</taxon>
        <taxon>Neoptera</taxon>
        <taxon>Endopterygota</taxon>
        <taxon>Diptera</taxon>
        <taxon>Nematocera</taxon>
        <taxon>Culicoidea</taxon>
        <taxon>Culicidae</taxon>
        <taxon>Anophelinae</taxon>
        <taxon>Anopheles</taxon>
    </lineage>
</organism>
<feature type="compositionally biased region" description="Low complexity" evidence="6">
    <location>
        <begin position="589"/>
        <end position="612"/>
    </location>
</feature>
<feature type="domain" description="DM10" evidence="7">
    <location>
        <begin position="245"/>
        <end position="365"/>
    </location>
</feature>
<keyword evidence="3" id="KW-0677">Repeat</keyword>
<dbReference type="Gene3D" id="2.30.29.170">
    <property type="match status" value="3"/>
</dbReference>
<dbReference type="Proteomes" id="UP000075882">
    <property type="component" value="Unassembled WGS sequence"/>
</dbReference>
<evidence type="ECO:0000259" key="7">
    <source>
        <dbReference type="PROSITE" id="PS51336"/>
    </source>
</evidence>
<dbReference type="GO" id="GO:0007052">
    <property type="term" value="P:mitotic spindle organization"/>
    <property type="evidence" value="ECO:0007669"/>
    <property type="project" value="TreeGrafter"/>
</dbReference>
<dbReference type="GO" id="GO:0043014">
    <property type="term" value="F:alpha-tubulin binding"/>
    <property type="evidence" value="ECO:0007669"/>
    <property type="project" value="TreeGrafter"/>
</dbReference>
<dbReference type="VEuPathDB" id="VectorBase:ACON2_039905"/>
<dbReference type="AlphaFoldDB" id="A0A8W7PN98"/>